<feature type="signal peptide" evidence="2">
    <location>
        <begin position="1"/>
        <end position="22"/>
    </location>
</feature>
<keyword evidence="1" id="KW-1133">Transmembrane helix</keyword>
<evidence type="ECO:0000256" key="1">
    <source>
        <dbReference type="SAM" id="Phobius"/>
    </source>
</evidence>
<accession>A0A370GYN9</accession>
<evidence type="ECO:0008006" key="5">
    <source>
        <dbReference type="Google" id="ProtNLM"/>
    </source>
</evidence>
<dbReference type="RefSeq" id="WP_114833426.1">
    <property type="nucleotide sequence ID" value="NZ_LR699114.1"/>
</dbReference>
<dbReference type="EMBL" id="QQAX01000002">
    <property type="protein sequence ID" value="RDI48619.1"/>
    <property type="molecule type" value="Genomic_DNA"/>
</dbReference>
<protein>
    <recommendedName>
        <fullName evidence="5">Type IV secretion system protein VirB2</fullName>
    </recommendedName>
</protein>
<dbReference type="OrthoDB" id="5645847at2"/>
<evidence type="ECO:0000313" key="3">
    <source>
        <dbReference type="EMBL" id="RDI48619.1"/>
    </source>
</evidence>
<dbReference type="Proteomes" id="UP000254720">
    <property type="component" value="Unassembled WGS sequence"/>
</dbReference>
<proteinExistence type="predicted"/>
<dbReference type="AlphaFoldDB" id="A0A370GYN9"/>
<evidence type="ECO:0000313" key="4">
    <source>
        <dbReference type="Proteomes" id="UP000254720"/>
    </source>
</evidence>
<reference evidence="3 4" key="1">
    <citation type="submission" date="2018-07" db="EMBL/GenBank/DDBJ databases">
        <title>Genomic Encyclopedia of Type Strains, Phase IV (KMG-IV): sequencing the most valuable type-strain genomes for metagenomic binning, comparative biology and taxonomic classification.</title>
        <authorList>
            <person name="Goeker M."/>
        </authorList>
    </citation>
    <scope>NUCLEOTIDE SEQUENCE [LARGE SCALE GENOMIC DNA]</scope>
    <source>
        <strain evidence="3 4">DSM 16500</strain>
    </source>
</reference>
<evidence type="ECO:0000256" key="2">
    <source>
        <dbReference type="SAM" id="SignalP"/>
    </source>
</evidence>
<feature type="chain" id="PRO_5016826984" description="Type IV secretion system protein VirB2" evidence="2">
    <location>
        <begin position="23"/>
        <end position="124"/>
    </location>
</feature>
<keyword evidence="1" id="KW-0472">Membrane</keyword>
<feature type="transmembrane region" description="Helical" evidence="1">
    <location>
        <begin position="74"/>
        <end position="96"/>
    </location>
</feature>
<comment type="caution">
    <text evidence="3">The sequence shown here is derived from an EMBL/GenBank/DDBJ whole genome shotgun (WGS) entry which is preliminary data.</text>
</comment>
<keyword evidence="4" id="KW-1185">Reference proteome</keyword>
<feature type="transmembrane region" description="Helical" evidence="1">
    <location>
        <begin position="42"/>
        <end position="62"/>
    </location>
</feature>
<sequence>MKKVILALLAFACFVAGTAAFAAISGVGSVAAQVTTNVGAIARLVTAASYVAGMAFAVGAIVKFKAHKDNPTQIPIGTPIALLFVGAALIFMPTVFKVGGATLFGQSGTVAGVSGITSFGAPQA</sequence>
<gene>
    <name evidence="3" type="ORF">C8D86_10247</name>
</gene>
<name>A0A370GYN9_9COXI</name>
<organism evidence="3 4">
    <name type="scientific">Aquicella lusitana</name>
    <dbReference type="NCBI Taxonomy" id="254246"/>
    <lineage>
        <taxon>Bacteria</taxon>
        <taxon>Pseudomonadati</taxon>
        <taxon>Pseudomonadota</taxon>
        <taxon>Gammaproteobacteria</taxon>
        <taxon>Legionellales</taxon>
        <taxon>Coxiellaceae</taxon>
        <taxon>Aquicella</taxon>
    </lineage>
</organism>
<keyword evidence="2" id="KW-0732">Signal</keyword>
<keyword evidence="1" id="KW-0812">Transmembrane</keyword>